<dbReference type="PANTHER" id="PTHR37398">
    <property type="entry name" value="ENDO-BETA-1,4-MANNANASE"/>
    <property type="match status" value="1"/>
</dbReference>
<dbReference type="GeneID" id="20245754"/>
<dbReference type="RefSeq" id="XP_009065952.1">
    <property type="nucleotide sequence ID" value="XM_009067704.1"/>
</dbReference>
<evidence type="ECO:0000313" key="4">
    <source>
        <dbReference type="Proteomes" id="UP000030746"/>
    </source>
</evidence>
<dbReference type="HOGENOM" id="CLU_061889_0_0_1"/>
<keyword evidence="4" id="KW-1185">Reference proteome</keyword>
<keyword evidence="1" id="KW-0732">Signal</keyword>
<feature type="signal peptide" evidence="1">
    <location>
        <begin position="1"/>
        <end position="17"/>
    </location>
</feature>
<name>V3ZGT5_LOTGI</name>
<dbReference type="STRING" id="225164.V3ZGT5"/>
<dbReference type="Proteomes" id="UP000030746">
    <property type="component" value="Unassembled WGS sequence"/>
</dbReference>
<dbReference type="Gene3D" id="3.20.20.80">
    <property type="entry name" value="Glycosidases"/>
    <property type="match status" value="1"/>
</dbReference>
<evidence type="ECO:0000259" key="2">
    <source>
        <dbReference type="Pfam" id="PF02836"/>
    </source>
</evidence>
<dbReference type="OrthoDB" id="406631at2759"/>
<protein>
    <recommendedName>
        <fullName evidence="2">Glycoside hydrolase family 2 catalytic domain-containing protein</fullName>
    </recommendedName>
</protein>
<dbReference type="OMA" id="FYSTHAY"/>
<dbReference type="InterPro" id="IPR017853">
    <property type="entry name" value="GH"/>
</dbReference>
<gene>
    <name evidence="3" type="ORF">LOTGIDRAFT_204833</name>
</gene>
<evidence type="ECO:0000313" key="3">
    <source>
        <dbReference type="EMBL" id="ESO83347.1"/>
    </source>
</evidence>
<organism evidence="3 4">
    <name type="scientific">Lottia gigantea</name>
    <name type="common">Giant owl limpet</name>
    <dbReference type="NCBI Taxonomy" id="225164"/>
    <lineage>
        <taxon>Eukaryota</taxon>
        <taxon>Metazoa</taxon>
        <taxon>Spiralia</taxon>
        <taxon>Lophotrochozoa</taxon>
        <taxon>Mollusca</taxon>
        <taxon>Gastropoda</taxon>
        <taxon>Patellogastropoda</taxon>
        <taxon>Lottioidea</taxon>
        <taxon>Lottiidae</taxon>
        <taxon>Lottia</taxon>
    </lineage>
</organism>
<sequence>MVFLRLIFAVAALTTLAVEGGRLYVSNGHFMKDGKRVFLSGINLAWIHYGWEYGNGNFQRSKPEMERYMKELHDAGGNSMRVWVFFAGESVPIFSQTGHVTKLDNKNTFISDFKEMTAIARKYDILLFPCLWNAAKSDQYTQRLAGIIYDETKLNSFIDNALVPLVTALKDDPAIGGWDLMNEPEGLANTQHTEAEPCFSSIKGVGGWAKSMFPFRLYGRFFNWAAAAIKKADPKALVTIGTNVMINTDQMGRRNYFSDHCLIKAGGKKEGTLDFYQWHSYTWQGHFNSLSPFKHSASEYKLDKPLVIGEFSAKASEGMSSTQMYHYSYNHGYQGAWIWSATDKTAGTSWSEEKKGVSSIRHESKNGVTAINV</sequence>
<evidence type="ECO:0000256" key="1">
    <source>
        <dbReference type="SAM" id="SignalP"/>
    </source>
</evidence>
<dbReference type="Pfam" id="PF02836">
    <property type="entry name" value="Glyco_hydro_2_C"/>
    <property type="match status" value="1"/>
</dbReference>
<reference evidence="3 4" key="1">
    <citation type="journal article" date="2013" name="Nature">
        <title>Insights into bilaterian evolution from three spiralian genomes.</title>
        <authorList>
            <person name="Simakov O."/>
            <person name="Marletaz F."/>
            <person name="Cho S.J."/>
            <person name="Edsinger-Gonzales E."/>
            <person name="Havlak P."/>
            <person name="Hellsten U."/>
            <person name="Kuo D.H."/>
            <person name="Larsson T."/>
            <person name="Lv J."/>
            <person name="Arendt D."/>
            <person name="Savage R."/>
            <person name="Osoegawa K."/>
            <person name="de Jong P."/>
            <person name="Grimwood J."/>
            <person name="Chapman J.A."/>
            <person name="Shapiro H."/>
            <person name="Aerts A."/>
            <person name="Otillar R.P."/>
            <person name="Terry A.Y."/>
            <person name="Boore J.L."/>
            <person name="Grigoriev I.V."/>
            <person name="Lindberg D.R."/>
            <person name="Seaver E.C."/>
            <person name="Weisblat D.A."/>
            <person name="Putnam N.H."/>
            <person name="Rokhsar D.S."/>
        </authorList>
    </citation>
    <scope>NUCLEOTIDE SEQUENCE [LARGE SCALE GENOMIC DNA]</scope>
</reference>
<dbReference type="PANTHER" id="PTHR37398:SF3">
    <property type="entry name" value="GLYCOSIDE HYDROLASE FAMILY 5 DOMAIN-CONTAINING PROTEIN"/>
    <property type="match status" value="1"/>
</dbReference>
<dbReference type="EMBL" id="KB203711">
    <property type="protein sequence ID" value="ESO83347.1"/>
    <property type="molecule type" value="Genomic_DNA"/>
</dbReference>
<dbReference type="SUPFAM" id="SSF51445">
    <property type="entry name" value="(Trans)glycosidases"/>
    <property type="match status" value="1"/>
</dbReference>
<feature type="chain" id="PRO_5004717764" description="Glycoside hydrolase family 2 catalytic domain-containing protein" evidence="1">
    <location>
        <begin position="18"/>
        <end position="373"/>
    </location>
</feature>
<feature type="domain" description="Glycoside hydrolase family 2 catalytic" evidence="2">
    <location>
        <begin position="160"/>
        <end position="344"/>
    </location>
</feature>
<dbReference type="CTD" id="20245754"/>
<dbReference type="InterPro" id="IPR006103">
    <property type="entry name" value="Glyco_hydro_2_cat"/>
</dbReference>
<dbReference type="AlphaFoldDB" id="V3ZGT5"/>
<dbReference type="KEGG" id="lgi:LOTGIDRAFT_204833"/>
<dbReference type="GO" id="GO:0005975">
    <property type="term" value="P:carbohydrate metabolic process"/>
    <property type="evidence" value="ECO:0007669"/>
    <property type="project" value="InterPro"/>
</dbReference>
<accession>V3ZGT5</accession>
<proteinExistence type="predicted"/>
<dbReference type="GO" id="GO:0004553">
    <property type="term" value="F:hydrolase activity, hydrolyzing O-glycosyl compounds"/>
    <property type="evidence" value="ECO:0007669"/>
    <property type="project" value="InterPro"/>
</dbReference>